<dbReference type="EMBL" id="VSSQ01115363">
    <property type="protein sequence ID" value="MPN50835.1"/>
    <property type="molecule type" value="Genomic_DNA"/>
</dbReference>
<organism evidence="1">
    <name type="scientific">bioreactor metagenome</name>
    <dbReference type="NCBI Taxonomy" id="1076179"/>
    <lineage>
        <taxon>unclassified sequences</taxon>
        <taxon>metagenomes</taxon>
        <taxon>ecological metagenomes</taxon>
    </lineage>
</organism>
<sequence length="106" mass="12531">MSGNFRQRFFRVDVMNSNDMPDEFGQRHGVDIRAVHRRFLIQGSQFSFNLFDSDTPRRTCRFQRLAAMTTKVHAVSFKHACRRQVFRHNQADRFISQITQFFSAIG</sequence>
<accession>A0A645IHS6</accession>
<comment type="caution">
    <text evidence="1">The sequence shown here is derived from an EMBL/GenBank/DDBJ whole genome shotgun (WGS) entry which is preliminary data.</text>
</comment>
<protein>
    <submittedName>
        <fullName evidence="1">Uncharacterized protein</fullName>
    </submittedName>
</protein>
<dbReference type="AlphaFoldDB" id="A0A645IHS6"/>
<proteinExistence type="predicted"/>
<evidence type="ECO:0000313" key="1">
    <source>
        <dbReference type="EMBL" id="MPN50835.1"/>
    </source>
</evidence>
<gene>
    <name evidence="1" type="ORF">SDC9_198474</name>
</gene>
<name>A0A645IHS6_9ZZZZ</name>
<reference evidence="1" key="1">
    <citation type="submission" date="2019-08" db="EMBL/GenBank/DDBJ databases">
        <authorList>
            <person name="Kucharzyk K."/>
            <person name="Murdoch R.W."/>
            <person name="Higgins S."/>
            <person name="Loffler F."/>
        </authorList>
    </citation>
    <scope>NUCLEOTIDE SEQUENCE</scope>
</reference>